<evidence type="ECO:0000256" key="5">
    <source>
        <dbReference type="ARBA" id="ARBA00022655"/>
    </source>
</evidence>
<feature type="domain" description="Ketopantoate reductase N-terminal" evidence="11">
    <location>
        <begin position="4"/>
        <end position="154"/>
    </location>
</feature>
<keyword evidence="5 10" id="KW-0566">Pantothenate biosynthesis</keyword>
<dbReference type="EMBL" id="UGZE01000001">
    <property type="protein sequence ID" value="SUJ07308.1"/>
    <property type="molecule type" value="Genomic_DNA"/>
</dbReference>
<dbReference type="NCBIfam" id="TIGR00745">
    <property type="entry name" value="apbA_panE"/>
    <property type="match status" value="1"/>
</dbReference>
<dbReference type="Gene3D" id="3.40.50.720">
    <property type="entry name" value="NAD(P)-binding Rossmann-like Domain"/>
    <property type="match status" value="1"/>
</dbReference>
<evidence type="ECO:0000259" key="12">
    <source>
        <dbReference type="Pfam" id="PF08546"/>
    </source>
</evidence>
<dbReference type="Pfam" id="PF08546">
    <property type="entry name" value="ApbA_C"/>
    <property type="match status" value="1"/>
</dbReference>
<evidence type="ECO:0000256" key="8">
    <source>
        <dbReference type="ARBA" id="ARBA00048640"/>
    </source>
</evidence>
<dbReference type="SUPFAM" id="SSF51735">
    <property type="entry name" value="NAD(P)-binding Rossmann-fold domains"/>
    <property type="match status" value="1"/>
</dbReference>
<dbReference type="PANTHER" id="PTHR43765:SF2">
    <property type="entry name" value="2-DEHYDROPANTOATE 2-REDUCTASE"/>
    <property type="match status" value="1"/>
</dbReference>
<dbReference type="RefSeq" id="WP_103388328.1">
    <property type="nucleotide sequence ID" value="NZ_BKAV01000015.1"/>
</dbReference>
<dbReference type="OrthoDB" id="9800163at2"/>
<organism evidence="14 15">
    <name type="scientific">Staphylococcus arlettae</name>
    <dbReference type="NCBI Taxonomy" id="29378"/>
    <lineage>
        <taxon>Bacteria</taxon>
        <taxon>Bacillati</taxon>
        <taxon>Bacillota</taxon>
        <taxon>Bacilli</taxon>
        <taxon>Bacillales</taxon>
        <taxon>Staphylococcaceae</taxon>
        <taxon>Staphylococcus</taxon>
    </lineage>
</organism>
<keyword evidence="7 10" id="KW-0560">Oxidoreductase</keyword>
<dbReference type="Proteomes" id="UP000254956">
    <property type="component" value="Unassembled WGS sequence"/>
</dbReference>
<dbReference type="AlphaFoldDB" id="A0A380BWC5"/>
<name>A0A380BWC5_9STAP</name>
<dbReference type="STRING" id="1212545.SARL_09832"/>
<evidence type="ECO:0000256" key="3">
    <source>
        <dbReference type="ARBA" id="ARBA00007870"/>
    </source>
</evidence>
<dbReference type="Pfam" id="PF02558">
    <property type="entry name" value="ApbA"/>
    <property type="match status" value="1"/>
</dbReference>
<keyword evidence="16" id="KW-1185">Reference proteome</keyword>
<reference evidence="14 15" key="1">
    <citation type="submission" date="2018-06" db="EMBL/GenBank/DDBJ databases">
        <authorList>
            <consortium name="Pathogen Informatics"/>
            <person name="Doyle S."/>
        </authorList>
    </citation>
    <scope>NUCLEOTIDE SEQUENCE [LARGE SCALE GENOMIC DNA]</scope>
    <source>
        <strain evidence="14 15">NCTC12413</strain>
    </source>
</reference>
<evidence type="ECO:0000256" key="6">
    <source>
        <dbReference type="ARBA" id="ARBA00022857"/>
    </source>
</evidence>
<dbReference type="GO" id="GO:0004616">
    <property type="term" value="F:phosphogluconate dehydrogenase (decarboxylating) activity"/>
    <property type="evidence" value="ECO:0007669"/>
    <property type="project" value="UniProtKB-EC"/>
</dbReference>
<comment type="function">
    <text evidence="1 10">Catalyzes the NADPH-dependent reduction of ketopantoate into pantoic acid.</text>
</comment>
<dbReference type="InterPro" id="IPR013328">
    <property type="entry name" value="6PGD_dom2"/>
</dbReference>
<evidence type="ECO:0000256" key="9">
    <source>
        <dbReference type="ARBA" id="ARBA00048793"/>
    </source>
</evidence>
<dbReference type="PANTHER" id="PTHR43765">
    <property type="entry name" value="2-DEHYDROPANTOATE 2-REDUCTASE-RELATED"/>
    <property type="match status" value="1"/>
</dbReference>
<keyword evidence="6 10" id="KW-0521">NADP</keyword>
<evidence type="ECO:0000313" key="14">
    <source>
        <dbReference type="EMBL" id="SUJ07308.1"/>
    </source>
</evidence>
<dbReference type="InterPro" id="IPR013752">
    <property type="entry name" value="KPA_reductase"/>
</dbReference>
<gene>
    <name evidence="14" type="primary">panE_1</name>
    <name evidence="14" type="ORF">NCTC12413_00127</name>
    <name evidence="13" type="ORF">SAR03_15120</name>
</gene>
<dbReference type="UniPathway" id="UPA00028">
    <property type="reaction ID" value="UER00004"/>
</dbReference>
<dbReference type="SUPFAM" id="SSF48179">
    <property type="entry name" value="6-phosphogluconate dehydrogenase C-terminal domain-like"/>
    <property type="match status" value="1"/>
</dbReference>
<dbReference type="Gene3D" id="1.10.1040.10">
    <property type="entry name" value="N-(1-d-carboxylethyl)-l-norvaline Dehydrogenase, domain 2"/>
    <property type="match status" value="1"/>
</dbReference>
<comment type="pathway">
    <text evidence="2 10">Cofactor biosynthesis; (R)-pantothenate biosynthesis; (R)-pantoate from 3-methyl-2-oxobutanoate: step 2/2.</text>
</comment>
<evidence type="ECO:0000256" key="10">
    <source>
        <dbReference type="RuleBase" id="RU362068"/>
    </source>
</evidence>
<comment type="similarity">
    <text evidence="3 10">Belongs to the ketopantoate reductase family.</text>
</comment>
<evidence type="ECO:0000313" key="13">
    <source>
        <dbReference type="EMBL" id="GEQ00475.1"/>
    </source>
</evidence>
<dbReference type="Proteomes" id="UP000321598">
    <property type="component" value="Unassembled WGS sequence"/>
</dbReference>
<proteinExistence type="inferred from homology"/>
<evidence type="ECO:0000256" key="4">
    <source>
        <dbReference type="ARBA" id="ARBA00019465"/>
    </source>
</evidence>
<dbReference type="InterPro" id="IPR008927">
    <property type="entry name" value="6-PGluconate_DH-like_C_sf"/>
</dbReference>
<feature type="domain" description="Ketopantoate reductase C-terminal" evidence="12">
    <location>
        <begin position="181"/>
        <end position="306"/>
    </location>
</feature>
<dbReference type="GO" id="GO:0008677">
    <property type="term" value="F:2-dehydropantoate 2-reductase activity"/>
    <property type="evidence" value="ECO:0007669"/>
    <property type="project" value="UniProtKB-EC"/>
</dbReference>
<dbReference type="GO" id="GO:0050661">
    <property type="term" value="F:NADP binding"/>
    <property type="evidence" value="ECO:0007669"/>
    <property type="project" value="TreeGrafter"/>
</dbReference>
<reference evidence="13 16" key="2">
    <citation type="submission" date="2019-07" db="EMBL/GenBank/DDBJ databases">
        <title>Whole genome shotgun sequence of Staphylococcus arlettae NBRC 109765.</title>
        <authorList>
            <person name="Hosoyama A."/>
            <person name="Uohara A."/>
            <person name="Ohji S."/>
            <person name="Ichikawa N."/>
        </authorList>
    </citation>
    <scope>NUCLEOTIDE SEQUENCE [LARGE SCALE GENOMIC DNA]</scope>
    <source>
        <strain evidence="13 16">NBRC 109765</strain>
    </source>
</reference>
<evidence type="ECO:0000313" key="15">
    <source>
        <dbReference type="Proteomes" id="UP000254956"/>
    </source>
</evidence>
<evidence type="ECO:0000256" key="1">
    <source>
        <dbReference type="ARBA" id="ARBA00002919"/>
    </source>
</evidence>
<dbReference type="EMBL" id="BKAV01000015">
    <property type="protein sequence ID" value="GEQ00475.1"/>
    <property type="molecule type" value="Genomic_DNA"/>
</dbReference>
<dbReference type="InterPro" id="IPR003710">
    <property type="entry name" value="ApbA"/>
</dbReference>
<dbReference type="GO" id="GO:0015940">
    <property type="term" value="P:pantothenate biosynthetic process"/>
    <property type="evidence" value="ECO:0007669"/>
    <property type="project" value="UniProtKB-UniPathway"/>
</dbReference>
<dbReference type="EC" id="1.1.1.169" evidence="10"/>
<evidence type="ECO:0000256" key="2">
    <source>
        <dbReference type="ARBA" id="ARBA00004994"/>
    </source>
</evidence>
<dbReference type="InterPro" id="IPR050838">
    <property type="entry name" value="Ketopantoate_reductase"/>
</dbReference>
<comment type="catalytic activity">
    <reaction evidence="9 10">
        <text>(R)-pantoate + NADP(+) = 2-dehydropantoate + NADPH + H(+)</text>
        <dbReference type="Rhea" id="RHEA:16233"/>
        <dbReference type="ChEBI" id="CHEBI:11561"/>
        <dbReference type="ChEBI" id="CHEBI:15378"/>
        <dbReference type="ChEBI" id="CHEBI:15980"/>
        <dbReference type="ChEBI" id="CHEBI:57783"/>
        <dbReference type="ChEBI" id="CHEBI:58349"/>
        <dbReference type="EC" id="1.1.1.169"/>
    </reaction>
</comment>
<dbReference type="InterPro" id="IPR036291">
    <property type="entry name" value="NAD(P)-bd_dom_sf"/>
</dbReference>
<accession>A0A380BWC5</accession>
<dbReference type="GO" id="GO:0005737">
    <property type="term" value="C:cytoplasm"/>
    <property type="evidence" value="ECO:0007669"/>
    <property type="project" value="TreeGrafter"/>
</dbReference>
<dbReference type="FunFam" id="1.10.1040.10:FF:000017">
    <property type="entry name" value="2-dehydropantoate 2-reductase"/>
    <property type="match status" value="1"/>
</dbReference>
<evidence type="ECO:0000256" key="7">
    <source>
        <dbReference type="ARBA" id="ARBA00023002"/>
    </source>
</evidence>
<evidence type="ECO:0000313" key="16">
    <source>
        <dbReference type="Proteomes" id="UP000321598"/>
    </source>
</evidence>
<dbReference type="InterPro" id="IPR013332">
    <property type="entry name" value="KPR_N"/>
</dbReference>
<comment type="catalytic activity">
    <reaction evidence="8">
        <text>6-phospho-D-gluconate + NADP(+) = D-ribulose 5-phosphate + CO2 + NADPH</text>
        <dbReference type="Rhea" id="RHEA:10116"/>
        <dbReference type="ChEBI" id="CHEBI:16526"/>
        <dbReference type="ChEBI" id="CHEBI:57783"/>
        <dbReference type="ChEBI" id="CHEBI:58121"/>
        <dbReference type="ChEBI" id="CHEBI:58349"/>
        <dbReference type="ChEBI" id="CHEBI:58759"/>
        <dbReference type="EC" id="1.1.1.44"/>
    </reaction>
</comment>
<sequence length="309" mass="33942">MYKIGIAGAGAMGGRIGVSIKEAGYDVTLIDHWEAHVNRINTYGMDIKTETENYTVDIPAILAQDVTTEFDLIIILTKAMHSEAMLKHLLAAGCIHEDTAIMSMMNGLGHEERLSQIVPLSQIYLAVTMWTAGLRGPGQLLLEGEGTIHLQRADGEMDSHTNSILQILNKAGLNAQISDNVFEAIWSKATLNSVVNPLCTILNKTIHEFGSYPHSAEMVKPIIDEIVAVAQAKSIELNSHDLLQKVEAAYPKETQGLHYPSMHQDYANGRLTEVDYLNGQIAAYGQAANIPTPRNTMLTQMIHQLETKL</sequence>
<protein>
    <recommendedName>
        <fullName evidence="4 10">2-dehydropantoate 2-reductase</fullName>
        <ecNumber evidence="10">1.1.1.169</ecNumber>
    </recommendedName>
    <alternativeName>
        <fullName evidence="10">Ketopantoate reductase</fullName>
    </alternativeName>
</protein>
<evidence type="ECO:0000259" key="11">
    <source>
        <dbReference type="Pfam" id="PF02558"/>
    </source>
</evidence>